<evidence type="ECO:0000256" key="4">
    <source>
        <dbReference type="ARBA" id="ARBA00022692"/>
    </source>
</evidence>
<evidence type="ECO:0000259" key="8">
    <source>
        <dbReference type="Pfam" id="PF00924"/>
    </source>
</evidence>
<reference evidence="11" key="2">
    <citation type="journal article" date="2024" name="Antonie Van Leeuwenhoek">
        <title>Roseihalotalea indica gen. nov., sp. nov., a halophilic Bacteroidetes from mesopelagic Southwest Indian Ocean with higher carbohydrate metabolic potential.</title>
        <authorList>
            <person name="Chen B."/>
            <person name="Zhang M."/>
            <person name="Lin D."/>
            <person name="Ye J."/>
            <person name="Tang K."/>
        </authorList>
    </citation>
    <scope>NUCLEOTIDE SEQUENCE</scope>
    <source>
        <strain evidence="11">TK19036</strain>
    </source>
</reference>
<dbReference type="InterPro" id="IPR011014">
    <property type="entry name" value="MscS_channel_TM-2"/>
</dbReference>
<evidence type="ECO:0000256" key="5">
    <source>
        <dbReference type="ARBA" id="ARBA00022989"/>
    </source>
</evidence>
<evidence type="ECO:0000259" key="10">
    <source>
        <dbReference type="Pfam" id="PF21088"/>
    </source>
</evidence>
<keyword evidence="6 7" id="KW-0472">Membrane</keyword>
<evidence type="ECO:0000256" key="3">
    <source>
        <dbReference type="ARBA" id="ARBA00022475"/>
    </source>
</evidence>
<dbReference type="GO" id="GO:0005886">
    <property type="term" value="C:plasma membrane"/>
    <property type="evidence" value="ECO:0007669"/>
    <property type="project" value="UniProtKB-SubCell"/>
</dbReference>
<dbReference type="InterPro" id="IPR010920">
    <property type="entry name" value="LSM_dom_sf"/>
</dbReference>
<protein>
    <submittedName>
        <fullName evidence="11">Mechanosensitive ion channel family protein</fullName>
    </submittedName>
</protein>
<comment type="subcellular location">
    <subcellularLocation>
        <location evidence="1">Cell membrane</location>
        <topology evidence="1">Multi-pass membrane protein</topology>
    </subcellularLocation>
</comment>
<dbReference type="Pfam" id="PF21088">
    <property type="entry name" value="MS_channel_1st"/>
    <property type="match status" value="1"/>
</dbReference>
<dbReference type="InterPro" id="IPR049142">
    <property type="entry name" value="MS_channel_1st"/>
</dbReference>
<evidence type="ECO:0000256" key="6">
    <source>
        <dbReference type="ARBA" id="ARBA00023136"/>
    </source>
</evidence>
<dbReference type="Pfam" id="PF00924">
    <property type="entry name" value="MS_channel_2nd"/>
    <property type="match status" value="1"/>
</dbReference>
<comment type="similarity">
    <text evidence="2">Belongs to the MscS (TC 1.A.23) family.</text>
</comment>
<feature type="transmembrane region" description="Helical" evidence="7">
    <location>
        <begin position="93"/>
        <end position="119"/>
    </location>
</feature>
<dbReference type="InterPro" id="IPR006685">
    <property type="entry name" value="MscS_channel_2nd"/>
</dbReference>
<dbReference type="InterPro" id="IPR023408">
    <property type="entry name" value="MscS_beta-dom_sf"/>
</dbReference>
<dbReference type="Pfam" id="PF21082">
    <property type="entry name" value="MS_channel_3rd"/>
    <property type="match status" value="1"/>
</dbReference>
<feature type="domain" description="Mechanosensitive ion channel MscS" evidence="8">
    <location>
        <begin position="179"/>
        <end position="246"/>
    </location>
</feature>
<dbReference type="InterPro" id="IPR011066">
    <property type="entry name" value="MscS_channel_C_sf"/>
</dbReference>
<dbReference type="Gene3D" id="1.10.287.1260">
    <property type="match status" value="1"/>
</dbReference>
<organism evidence="11">
    <name type="scientific">Roseihalotalea indica</name>
    <dbReference type="NCBI Taxonomy" id="2867963"/>
    <lineage>
        <taxon>Bacteria</taxon>
        <taxon>Pseudomonadati</taxon>
        <taxon>Bacteroidota</taxon>
        <taxon>Cytophagia</taxon>
        <taxon>Cytophagales</taxon>
        <taxon>Catalimonadaceae</taxon>
        <taxon>Roseihalotalea</taxon>
    </lineage>
</organism>
<sequence length="362" mass="41057">MLETLEKINTENTMHDYLIALGIIVLGFILTRIIRYIVNRQLKKLTEATETSVDDYVIESINKFGIPILYFASIYIGIKSLTLTPGVNNVVRVATLIIVTFFAIRFVSTTILLLLRAYVRRQENGEEKVKQIGGIMLIFNIIIWAIGLLLLLDNFGVDVTAMIAGLGIGGIAIALAAQNILGDLFNYFVIFFDRPFEIGDFIIIDDKLGTVEAIGIKTTRVKSLSGEQLVFSNSDLTSSRIHNYKRMQRRRIVFGVSVVYQTPLEQVKEIPSILRKAVETQELAQFDRAHFKAYGESSLNFEVVYIVLTADFNQYMDVQQAINLIIFEEFEKQGIEFAYPTRTLYMAGQKENEEQEVSPYQS</sequence>
<feature type="transmembrane region" description="Helical" evidence="7">
    <location>
        <begin position="131"/>
        <end position="151"/>
    </location>
</feature>
<dbReference type="PANTHER" id="PTHR30566:SF25">
    <property type="entry name" value="INNER MEMBRANE PROTEIN"/>
    <property type="match status" value="1"/>
</dbReference>
<keyword evidence="4 7" id="KW-0812">Transmembrane</keyword>
<keyword evidence="5 7" id="KW-1133">Transmembrane helix</keyword>
<dbReference type="EMBL" id="CP120682">
    <property type="protein sequence ID" value="WKN34173.1"/>
    <property type="molecule type" value="Genomic_DNA"/>
</dbReference>
<accession>A0AA49GJ09</accession>
<dbReference type="SUPFAM" id="SSF50182">
    <property type="entry name" value="Sm-like ribonucleoproteins"/>
    <property type="match status" value="1"/>
</dbReference>
<dbReference type="Gene3D" id="2.30.30.60">
    <property type="match status" value="1"/>
</dbReference>
<dbReference type="AlphaFoldDB" id="A0AA49GJ09"/>
<reference evidence="11" key="1">
    <citation type="journal article" date="2023" name="Comput. Struct. Biotechnol. J.">
        <title>Discovery of a novel marine Bacteroidetes with a rich repertoire of carbohydrate-active enzymes.</title>
        <authorList>
            <person name="Chen B."/>
            <person name="Liu G."/>
            <person name="Chen Q."/>
            <person name="Wang H."/>
            <person name="Liu L."/>
            <person name="Tang K."/>
        </authorList>
    </citation>
    <scope>NUCLEOTIDE SEQUENCE</scope>
    <source>
        <strain evidence="11">TK19036</strain>
    </source>
</reference>
<feature type="transmembrane region" description="Helical" evidence="7">
    <location>
        <begin position="157"/>
        <end position="177"/>
    </location>
</feature>
<evidence type="ECO:0000256" key="2">
    <source>
        <dbReference type="ARBA" id="ARBA00008017"/>
    </source>
</evidence>
<evidence type="ECO:0000259" key="9">
    <source>
        <dbReference type="Pfam" id="PF21082"/>
    </source>
</evidence>
<feature type="domain" description="Mechanosensitive ion channel MscS C-terminal" evidence="9">
    <location>
        <begin position="252"/>
        <end position="337"/>
    </location>
</feature>
<proteinExistence type="inferred from homology"/>
<dbReference type="InterPro" id="IPR049278">
    <property type="entry name" value="MS_channel_C"/>
</dbReference>
<dbReference type="SUPFAM" id="SSF82861">
    <property type="entry name" value="Mechanosensitive channel protein MscS (YggB), transmembrane region"/>
    <property type="match status" value="1"/>
</dbReference>
<dbReference type="SUPFAM" id="SSF82689">
    <property type="entry name" value="Mechanosensitive channel protein MscS (YggB), C-terminal domain"/>
    <property type="match status" value="1"/>
</dbReference>
<evidence type="ECO:0000256" key="7">
    <source>
        <dbReference type="SAM" id="Phobius"/>
    </source>
</evidence>
<dbReference type="Gene3D" id="3.30.70.100">
    <property type="match status" value="1"/>
</dbReference>
<dbReference type="PANTHER" id="PTHR30566">
    <property type="entry name" value="YNAI-RELATED MECHANOSENSITIVE ION CHANNEL"/>
    <property type="match status" value="1"/>
</dbReference>
<name>A0AA49GJ09_9BACT</name>
<feature type="domain" description="Mechanosensitive ion channel transmembrane helices 2/3" evidence="10">
    <location>
        <begin position="138"/>
        <end position="178"/>
    </location>
</feature>
<dbReference type="GO" id="GO:0008381">
    <property type="term" value="F:mechanosensitive monoatomic ion channel activity"/>
    <property type="evidence" value="ECO:0007669"/>
    <property type="project" value="UniProtKB-ARBA"/>
</dbReference>
<evidence type="ECO:0000313" key="11">
    <source>
        <dbReference type="EMBL" id="WKN34173.1"/>
    </source>
</evidence>
<feature type="transmembrane region" description="Helical" evidence="7">
    <location>
        <begin position="17"/>
        <end position="38"/>
    </location>
</feature>
<gene>
    <name evidence="11" type="ORF">K4G66_17485</name>
</gene>
<keyword evidence="3" id="KW-1003">Cell membrane</keyword>
<evidence type="ECO:0000256" key="1">
    <source>
        <dbReference type="ARBA" id="ARBA00004651"/>
    </source>
</evidence>